<feature type="zinc finger region" description="C3H1-type" evidence="5">
    <location>
        <begin position="323"/>
        <end position="350"/>
    </location>
</feature>
<keyword evidence="4 5" id="KW-0862">Zinc</keyword>
<evidence type="ECO:0000256" key="3">
    <source>
        <dbReference type="ARBA" id="ARBA00022771"/>
    </source>
</evidence>
<dbReference type="SMART" id="SM00356">
    <property type="entry name" value="ZnF_C3H1"/>
    <property type="match status" value="3"/>
</dbReference>
<dbReference type="Pfam" id="PF14608">
    <property type="entry name" value="zf-CCCH_2"/>
    <property type="match status" value="2"/>
</dbReference>
<feature type="compositionally biased region" description="Basic and acidic residues" evidence="6">
    <location>
        <begin position="688"/>
        <end position="701"/>
    </location>
</feature>
<feature type="compositionally biased region" description="Low complexity" evidence="6">
    <location>
        <begin position="803"/>
        <end position="812"/>
    </location>
</feature>
<feature type="compositionally biased region" description="Low complexity" evidence="6">
    <location>
        <begin position="704"/>
        <end position="730"/>
    </location>
</feature>
<feature type="compositionally biased region" description="Basic and acidic residues" evidence="6">
    <location>
        <begin position="14"/>
        <end position="28"/>
    </location>
</feature>
<dbReference type="GO" id="GO:0003723">
    <property type="term" value="F:RNA binding"/>
    <property type="evidence" value="ECO:0007669"/>
    <property type="project" value="InterPro"/>
</dbReference>
<feature type="region of interest" description="Disordered" evidence="6">
    <location>
        <begin position="1"/>
        <end position="47"/>
    </location>
</feature>
<dbReference type="Pfam" id="PF00642">
    <property type="entry name" value="zf-CCCH"/>
    <property type="match status" value="1"/>
</dbReference>
<feature type="compositionally biased region" description="Polar residues" evidence="6">
    <location>
        <begin position="514"/>
        <end position="523"/>
    </location>
</feature>
<dbReference type="InterPro" id="IPR000571">
    <property type="entry name" value="Znf_CCCH"/>
</dbReference>
<feature type="region of interest" description="Disordered" evidence="6">
    <location>
        <begin position="565"/>
        <end position="596"/>
    </location>
</feature>
<feature type="region of interest" description="Disordered" evidence="6">
    <location>
        <begin position="235"/>
        <end position="286"/>
    </location>
</feature>
<feature type="region of interest" description="Disordered" evidence="6">
    <location>
        <begin position="505"/>
        <end position="528"/>
    </location>
</feature>
<evidence type="ECO:0000313" key="8">
    <source>
        <dbReference type="Proteomes" id="UP000095287"/>
    </source>
</evidence>
<feature type="compositionally biased region" description="Basic and acidic residues" evidence="6">
    <location>
        <begin position="211"/>
        <end position="222"/>
    </location>
</feature>
<dbReference type="PANTHER" id="PTHR13119:SF12">
    <property type="entry name" value="PROTEIN SUPPRESSOR OF SABLE"/>
    <property type="match status" value="1"/>
</dbReference>
<feature type="compositionally biased region" description="Basic and acidic residues" evidence="6">
    <location>
        <begin position="781"/>
        <end position="802"/>
    </location>
</feature>
<feature type="compositionally biased region" description="Polar residues" evidence="6">
    <location>
        <begin position="169"/>
        <end position="188"/>
    </location>
</feature>
<feature type="region of interest" description="Disordered" evidence="6">
    <location>
        <begin position="663"/>
        <end position="730"/>
    </location>
</feature>
<evidence type="ECO:0000313" key="9">
    <source>
        <dbReference type="WBParaSite" id="L893_g34103.t1"/>
    </source>
</evidence>
<accession>A0A1I8AA52</accession>
<feature type="zinc finger region" description="C3H1-type" evidence="5">
    <location>
        <begin position="351"/>
        <end position="372"/>
    </location>
</feature>
<keyword evidence="8" id="KW-1185">Reference proteome</keyword>
<organism evidence="8 9">
    <name type="scientific">Steinernema glaseri</name>
    <dbReference type="NCBI Taxonomy" id="37863"/>
    <lineage>
        <taxon>Eukaryota</taxon>
        <taxon>Metazoa</taxon>
        <taxon>Ecdysozoa</taxon>
        <taxon>Nematoda</taxon>
        <taxon>Chromadorea</taxon>
        <taxon>Rhabditida</taxon>
        <taxon>Tylenchina</taxon>
        <taxon>Panagrolaimomorpha</taxon>
        <taxon>Strongyloidoidea</taxon>
        <taxon>Steinernematidae</taxon>
        <taxon>Steinernema</taxon>
    </lineage>
</organism>
<name>A0A1I8AA52_9BILA</name>
<feature type="compositionally biased region" description="Low complexity" evidence="6">
    <location>
        <begin position="29"/>
        <end position="44"/>
    </location>
</feature>
<dbReference type="PANTHER" id="PTHR13119">
    <property type="entry name" value="ZINC FINGER CCCH DOMAIN-CONTAINING PROTEI"/>
    <property type="match status" value="1"/>
</dbReference>
<feature type="domain" description="C3H1-type" evidence="7">
    <location>
        <begin position="323"/>
        <end position="350"/>
    </location>
</feature>
<dbReference type="PROSITE" id="PS50103">
    <property type="entry name" value="ZF_C3H1"/>
    <property type="match status" value="3"/>
</dbReference>
<dbReference type="InterPro" id="IPR045124">
    <property type="entry name" value="Su(sable)-like"/>
</dbReference>
<evidence type="ECO:0000259" key="7">
    <source>
        <dbReference type="PROSITE" id="PS50103"/>
    </source>
</evidence>
<feature type="domain" description="C3H1-type" evidence="7">
    <location>
        <begin position="351"/>
        <end position="372"/>
    </location>
</feature>
<dbReference type="SUPFAM" id="SSF90229">
    <property type="entry name" value="CCCH zinc finger"/>
    <property type="match status" value="3"/>
</dbReference>
<feature type="compositionally biased region" description="Low complexity" evidence="6">
    <location>
        <begin position="670"/>
        <end position="687"/>
    </location>
</feature>
<evidence type="ECO:0000256" key="6">
    <source>
        <dbReference type="SAM" id="MobiDB-lite"/>
    </source>
</evidence>
<evidence type="ECO:0000256" key="4">
    <source>
        <dbReference type="ARBA" id="ARBA00022833"/>
    </source>
</evidence>
<dbReference type="AlphaFoldDB" id="A0A1I8AA52"/>
<dbReference type="GO" id="GO:0045892">
    <property type="term" value="P:negative regulation of DNA-templated transcription"/>
    <property type="evidence" value="ECO:0007669"/>
    <property type="project" value="InterPro"/>
</dbReference>
<proteinExistence type="predicted"/>
<feature type="compositionally biased region" description="Polar residues" evidence="6">
    <location>
        <begin position="768"/>
        <end position="780"/>
    </location>
</feature>
<evidence type="ECO:0000256" key="1">
    <source>
        <dbReference type="ARBA" id="ARBA00022723"/>
    </source>
</evidence>
<feature type="region of interest" description="Disordered" evidence="6">
    <location>
        <begin position="107"/>
        <end position="222"/>
    </location>
</feature>
<dbReference type="Gene3D" id="4.10.1000.10">
    <property type="entry name" value="Zinc finger, CCCH-type"/>
    <property type="match status" value="2"/>
</dbReference>
<feature type="zinc finger region" description="C3H1-type" evidence="5">
    <location>
        <begin position="293"/>
        <end position="320"/>
    </location>
</feature>
<sequence>MRPASQWAEPTRTPWKDGRTHAQQERRTSQQQQQQRLTKPSSQQPLTVIRYCRSGDNTEHQNKANSMNQANDVLSLQNVHLKTMVDMVPISSVVSDYDKLRMTSEGHNIGEQQQEEREGAAPPAANEADDMEDGEICEDDDEDIKPLPVPVAPAAPSRSSLSSKDTRPSRTSHGPQTALSSWSGTVNARAQAAAGNRSPLGDSSCFDPNEEYYRSGGNEDRDYRYLDDNQQIIQDFSNESDHRSPSSPSRYDSKRRRRSVTPEEYRHGSKRARAVSPPYHRNSRRAPLGRGRWAERQICKFFREGYCRDGDNCNYSHDASDSMRKSELCKFYQHGYCKKGLQCPLLHGEFPCKAFHKGECSKEQCQYSHVALNEYTQGIFDQLMKDEELASKILIPQAPVKRKVLLPAGPIEPPRSAPEQHVAPMVPMDFVPHPQHATVVHEPSTSIIPPSAEPIPMAAPVAIPIVSMPAEPIQAVQTPAMSDMLGMYAPIAPQVIQLEVTQPPTMVAPHPEPRNTNEATEQDTAPGGFNINEMLAQITQGTAADTYSSYAPQPQAADNFAAYAPQDDPFVPQEEPYKPMPGPDESPASPTQNVEPVDLASAPDWKLIPVEVIKEDNTQFEEKLIRMSQTNAGLRMDPRLKKLLENQFDRVSTLIGSMAAQNTTGAEAKPQSAANTAQSAPAPAPARTDPRIDPRRADPRKRPAAAPAAAPVATPTAAPAEASASPSSSASDLRVVYDANQDQHALVHGYVDRNDPSTWSTDVDHRPNFNQYGNSPPQSYHSHERERDRHYNGSSYREDYRDSGPGSYRSSYRGGGEGRYRGRGRGHWNRDRPPRDSRFYRHDYEEEEPRGRRNGVHPSSSSVPVSTAEAPQPAPEQPAAPAQPMSLREKRKDNVYESPLSRPPGGARF</sequence>
<feature type="domain" description="C3H1-type" evidence="7">
    <location>
        <begin position="293"/>
        <end position="320"/>
    </location>
</feature>
<feature type="compositionally biased region" description="Low complexity" evidence="6">
    <location>
        <begin position="154"/>
        <end position="163"/>
    </location>
</feature>
<keyword evidence="3 5" id="KW-0863">Zinc-finger</keyword>
<dbReference type="GO" id="GO:0005634">
    <property type="term" value="C:nucleus"/>
    <property type="evidence" value="ECO:0007669"/>
    <property type="project" value="TreeGrafter"/>
</dbReference>
<dbReference type="InterPro" id="IPR036855">
    <property type="entry name" value="Znf_CCCH_sf"/>
</dbReference>
<feature type="compositionally biased region" description="Basic and acidic residues" evidence="6">
    <location>
        <begin position="828"/>
        <end position="844"/>
    </location>
</feature>
<reference evidence="9" key="1">
    <citation type="submission" date="2016-11" db="UniProtKB">
        <authorList>
            <consortium name="WormBaseParasite"/>
        </authorList>
    </citation>
    <scope>IDENTIFICATION</scope>
</reference>
<feature type="region of interest" description="Disordered" evidence="6">
    <location>
        <begin position="751"/>
        <end position="909"/>
    </location>
</feature>
<protein>
    <submittedName>
        <fullName evidence="9">Zinc finger CCCH domain-containing protein 6</fullName>
    </submittedName>
</protein>
<evidence type="ECO:0000256" key="2">
    <source>
        <dbReference type="ARBA" id="ARBA00022737"/>
    </source>
</evidence>
<dbReference type="Proteomes" id="UP000095287">
    <property type="component" value="Unplaced"/>
</dbReference>
<dbReference type="WBParaSite" id="L893_g34103.t1">
    <property type="protein sequence ID" value="L893_g34103.t1"/>
    <property type="gene ID" value="L893_g34103"/>
</dbReference>
<dbReference type="GO" id="GO:0008270">
    <property type="term" value="F:zinc ion binding"/>
    <property type="evidence" value="ECO:0007669"/>
    <property type="project" value="UniProtKB-KW"/>
</dbReference>
<evidence type="ECO:0000256" key="5">
    <source>
        <dbReference type="PROSITE-ProRule" id="PRU00723"/>
    </source>
</evidence>
<keyword evidence="1 5" id="KW-0479">Metal-binding</keyword>
<feature type="compositionally biased region" description="Acidic residues" evidence="6">
    <location>
        <begin position="127"/>
        <end position="143"/>
    </location>
</feature>
<feature type="compositionally biased region" description="Low complexity" evidence="6">
    <location>
        <begin position="858"/>
        <end position="871"/>
    </location>
</feature>
<keyword evidence="2" id="KW-0677">Repeat</keyword>